<dbReference type="GO" id="GO:0016787">
    <property type="term" value="F:hydrolase activity"/>
    <property type="evidence" value="ECO:0007669"/>
    <property type="project" value="UniProtKB-KW"/>
</dbReference>
<comment type="caution">
    <text evidence="2">The sequence shown here is derived from an EMBL/GenBank/DDBJ whole genome shotgun (WGS) entry which is preliminary data.</text>
</comment>
<dbReference type="PANTHER" id="PTHR42886:SF29">
    <property type="entry name" value="PUMMELIG, ISOFORM A"/>
    <property type="match status" value="1"/>
</dbReference>
<dbReference type="Pfam" id="PF12146">
    <property type="entry name" value="Hydrolase_4"/>
    <property type="match status" value="1"/>
</dbReference>
<feature type="domain" description="Serine aminopeptidase S33" evidence="1">
    <location>
        <begin position="28"/>
        <end position="135"/>
    </location>
</feature>
<dbReference type="SUPFAM" id="SSF53474">
    <property type="entry name" value="alpha/beta-Hydrolases"/>
    <property type="match status" value="1"/>
</dbReference>
<evidence type="ECO:0000259" key="1">
    <source>
        <dbReference type="Pfam" id="PF12146"/>
    </source>
</evidence>
<evidence type="ECO:0000313" key="3">
    <source>
        <dbReference type="Proteomes" id="UP000475582"/>
    </source>
</evidence>
<protein>
    <submittedName>
        <fullName evidence="2">Alpha/beta fold hydrolase</fullName>
    </submittedName>
</protein>
<dbReference type="InterPro" id="IPR029058">
    <property type="entry name" value="AB_hydrolase_fold"/>
</dbReference>
<accession>A0A6L6PLQ2</accession>
<dbReference type="Proteomes" id="UP000475582">
    <property type="component" value="Unassembled WGS sequence"/>
</dbReference>
<keyword evidence="2" id="KW-0378">Hydrolase</keyword>
<reference evidence="2 3" key="1">
    <citation type="submission" date="2019-11" db="EMBL/GenBank/DDBJ databases">
        <title>Type strains purchased from KCTC, JCM and DSMZ.</title>
        <authorList>
            <person name="Lu H."/>
        </authorList>
    </citation>
    <scope>NUCLEOTIDE SEQUENCE [LARGE SCALE GENOMIC DNA]</scope>
    <source>
        <strain evidence="2 3">KCTC 22382</strain>
    </source>
</reference>
<keyword evidence="3" id="KW-1185">Reference proteome</keyword>
<dbReference type="AlphaFoldDB" id="A0A6L6PLQ2"/>
<organism evidence="2 3">
    <name type="scientific">Duganella radicis</name>
    <dbReference type="NCBI Taxonomy" id="551988"/>
    <lineage>
        <taxon>Bacteria</taxon>
        <taxon>Pseudomonadati</taxon>
        <taxon>Pseudomonadota</taxon>
        <taxon>Betaproteobacteria</taxon>
        <taxon>Burkholderiales</taxon>
        <taxon>Oxalobacteraceae</taxon>
        <taxon>Telluria group</taxon>
        <taxon>Duganella</taxon>
    </lineage>
</organism>
<name>A0A6L6PLQ2_9BURK</name>
<gene>
    <name evidence="2" type="ORF">GM676_20160</name>
</gene>
<sequence>MSAIIDFDVPFDGKVLKADHYMGRDSNRILYLHGAGTSTRRGHHMVRDALQRRGLGSVCFDAIGHGETGGTFAESSVASRTRQAQAVLAAASVLTEPLVVFGASMGAYNAIRLTEQHRVDALVLIVPGVFTPLAYEVPFGPEFSTIIRRERSWADSDAWDILARFEGRLLVIHAEHDAVIPREIPERLVESARKAQSRQLHIVRGAEHNRLWTLLAETPASFEAAVDMVAATVNGGRQ</sequence>
<evidence type="ECO:0000313" key="2">
    <source>
        <dbReference type="EMBL" id="MTV39883.1"/>
    </source>
</evidence>
<dbReference type="EMBL" id="WNKY01000025">
    <property type="protein sequence ID" value="MTV39883.1"/>
    <property type="molecule type" value="Genomic_DNA"/>
</dbReference>
<dbReference type="OrthoDB" id="6630285at2"/>
<dbReference type="RefSeq" id="WP_155465684.1">
    <property type="nucleotide sequence ID" value="NZ_WNKY01000025.1"/>
</dbReference>
<dbReference type="InterPro" id="IPR022742">
    <property type="entry name" value="Hydrolase_4"/>
</dbReference>
<dbReference type="Gene3D" id="3.40.50.1820">
    <property type="entry name" value="alpha/beta hydrolase"/>
    <property type="match status" value="1"/>
</dbReference>
<dbReference type="PANTHER" id="PTHR42886">
    <property type="entry name" value="RE40534P-RELATED"/>
    <property type="match status" value="1"/>
</dbReference>
<proteinExistence type="predicted"/>